<evidence type="ECO:0000313" key="1">
    <source>
        <dbReference type="EMBL" id="CAG9566598.1"/>
    </source>
</evidence>
<proteinExistence type="predicted"/>
<organism evidence="1 2">
    <name type="scientific">Danaus chrysippus</name>
    <name type="common">African queen</name>
    <dbReference type="NCBI Taxonomy" id="151541"/>
    <lineage>
        <taxon>Eukaryota</taxon>
        <taxon>Metazoa</taxon>
        <taxon>Ecdysozoa</taxon>
        <taxon>Arthropoda</taxon>
        <taxon>Hexapoda</taxon>
        <taxon>Insecta</taxon>
        <taxon>Pterygota</taxon>
        <taxon>Neoptera</taxon>
        <taxon>Endopterygota</taxon>
        <taxon>Lepidoptera</taxon>
        <taxon>Glossata</taxon>
        <taxon>Ditrysia</taxon>
        <taxon>Papilionoidea</taxon>
        <taxon>Nymphalidae</taxon>
        <taxon>Danainae</taxon>
        <taxon>Danaini</taxon>
        <taxon>Danaina</taxon>
        <taxon>Danaus</taxon>
        <taxon>Anosia</taxon>
    </lineage>
</organism>
<dbReference type="AlphaFoldDB" id="A0A8J2QQC4"/>
<sequence length="169" mass="18842">MLRYTCSGEFKRKPRNHILCTRMRRMIYEGHDSKLAAVTTEFQLKGNLILHPLSPPSGHPQPATPSPAPSEVLLKLFEKTQHQATLHTPRPVYEVYLWLASKLIKFSSGVQAKQLIPISIIRGVVLRGRRSSRSRAREAAGGWPGGRERAAGEGCCAVMRADQYLMLPG</sequence>
<gene>
    <name evidence="1" type="ORF">DCHRY22_LOCUS7213</name>
</gene>
<evidence type="ECO:0000313" key="2">
    <source>
        <dbReference type="Proteomes" id="UP000789524"/>
    </source>
</evidence>
<accession>A0A8J2QQC4</accession>
<reference evidence="1" key="1">
    <citation type="submission" date="2021-09" db="EMBL/GenBank/DDBJ databases">
        <authorList>
            <person name="Martin H S."/>
        </authorList>
    </citation>
    <scope>NUCLEOTIDE SEQUENCE</scope>
</reference>
<protein>
    <submittedName>
        <fullName evidence="1">(African queen) hypothetical protein</fullName>
    </submittedName>
</protein>
<keyword evidence="2" id="KW-1185">Reference proteome</keyword>
<dbReference type="Proteomes" id="UP000789524">
    <property type="component" value="Unassembled WGS sequence"/>
</dbReference>
<dbReference type="EMBL" id="CAKASE010000057">
    <property type="protein sequence ID" value="CAG9566598.1"/>
    <property type="molecule type" value="Genomic_DNA"/>
</dbReference>
<name>A0A8J2QQC4_9NEOP</name>
<comment type="caution">
    <text evidence="1">The sequence shown here is derived from an EMBL/GenBank/DDBJ whole genome shotgun (WGS) entry which is preliminary data.</text>
</comment>